<comment type="caution">
    <text evidence="9">The sequence shown here is derived from an EMBL/GenBank/DDBJ whole genome shotgun (WGS) entry which is preliminary data.</text>
</comment>
<keyword evidence="2" id="KW-0805">Transcription regulation</keyword>
<feature type="region of interest" description="Disordered" evidence="6">
    <location>
        <begin position="1"/>
        <end position="29"/>
    </location>
</feature>
<proteinExistence type="inferred from homology"/>
<keyword evidence="4" id="KW-0238">DNA-binding</keyword>
<comment type="similarity">
    <text evidence="1">Belongs to the sigma-70 factor family. ECF subfamily.</text>
</comment>
<dbReference type="InterPro" id="IPR013325">
    <property type="entry name" value="RNA_pol_sigma_r2"/>
</dbReference>
<keyword evidence="3" id="KW-0731">Sigma factor</keyword>
<dbReference type="NCBIfam" id="TIGR02937">
    <property type="entry name" value="sigma70-ECF"/>
    <property type="match status" value="1"/>
</dbReference>
<feature type="region of interest" description="Disordered" evidence="6">
    <location>
        <begin position="121"/>
        <end position="144"/>
    </location>
</feature>
<feature type="domain" description="RNA polymerase sigma factor 70 region 4 type 2" evidence="8">
    <location>
        <begin position="146"/>
        <end position="198"/>
    </location>
</feature>
<evidence type="ECO:0000259" key="8">
    <source>
        <dbReference type="Pfam" id="PF08281"/>
    </source>
</evidence>
<evidence type="ECO:0000256" key="2">
    <source>
        <dbReference type="ARBA" id="ARBA00023015"/>
    </source>
</evidence>
<evidence type="ECO:0000256" key="3">
    <source>
        <dbReference type="ARBA" id="ARBA00023082"/>
    </source>
</evidence>
<dbReference type="InterPro" id="IPR036388">
    <property type="entry name" value="WH-like_DNA-bd_sf"/>
</dbReference>
<dbReference type="InterPro" id="IPR039425">
    <property type="entry name" value="RNA_pol_sigma-70-like"/>
</dbReference>
<reference evidence="9" key="2">
    <citation type="submission" date="2023-07" db="EMBL/GenBank/DDBJ databases">
        <authorList>
            <person name="Sun H."/>
        </authorList>
    </citation>
    <scope>NUCLEOTIDE SEQUENCE</scope>
    <source>
        <strain evidence="9">05753</strain>
    </source>
</reference>
<dbReference type="Pfam" id="PF04542">
    <property type="entry name" value="Sigma70_r2"/>
    <property type="match status" value="1"/>
</dbReference>
<gene>
    <name evidence="9" type="ORF">Q2T52_04675</name>
</gene>
<evidence type="ECO:0000256" key="5">
    <source>
        <dbReference type="ARBA" id="ARBA00023163"/>
    </source>
</evidence>
<dbReference type="SUPFAM" id="SSF88946">
    <property type="entry name" value="Sigma2 domain of RNA polymerase sigma factors"/>
    <property type="match status" value="1"/>
</dbReference>
<evidence type="ECO:0000256" key="6">
    <source>
        <dbReference type="SAM" id="MobiDB-lite"/>
    </source>
</evidence>
<sequence length="208" mass="23179">MFQQEQGAEQLSAGREPPRRATTWPAMSGDPDAELVKAVAAGDPAAMRAMVAQKLPRLLALATRMLGDRAEAEDVAQETFLRIWKHAGGWRQGGARFDTWAHRVALNLCYDRLRKRRDTLMAEPPELRDEGPMPDAGLLEEDSESRRVERALQSIAPRQREAIVLVYYQDMSNQEAASVMQVSVDALESLLSRGRRALQAILKGEDNA</sequence>
<name>A0ABT8SSM5_9HYPH</name>
<evidence type="ECO:0000313" key="10">
    <source>
        <dbReference type="Proteomes" id="UP001169006"/>
    </source>
</evidence>
<dbReference type="SUPFAM" id="SSF88659">
    <property type="entry name" value="Sigma3 and sigma4 domains of RNA polymerase sigma factors"/>
    <property type="match status" value="1"/>
</dbReference>
<keyword evidence="10" id="KW-1185">Reference proteome</keyword>
<dbReference type="InterPro" id="IPR007627">
    <property type="entry name" value="RNA_pol_sigma70_r2"/>
</dbReference>
<dbReference type="Gene3D" id="1.10.10.10">
    <property type="entry name" value="Winged helix-like DNA-binding domain superfamily/Winged helix DNA-binding domain"/>
    <property type="match status" value="1"/>
</dbReference>
<evidence type="ECO:0000256" key="1">
    <source>
        <dbReference type="ARBA" id="ARBA00010641"/>
    </source>
</evidence>
<reference evidence="9" key="1">
    <citation type="journal article" date="2015" name="Int. J. Syst. Evol. Microbiol.">
        <title>Rhizobium oryzicola sp. nov., potential plant-growth-promoting endophytic bacteria isolated from rice roots.</title>
        <authorList>
            <person name="Zhang X.X."/>
            <person name="Gao J.S."/>
            <person name="Cao Y.H."/>
            <person name="Sheirdil R.A."/>
            <person name="Wang X.C."/>
            <person name="Zhang L."/>
        </authorList>
    </citation>
    <scope>NUCLEOTIDE SEQUENCE</scope>
    <source>
        <strain evidence="9">05753</strain>
    </source>
</reference>
<dbReference type="InterPro" id="IPR013324">
    <property type="entry name" value="RNA_pol_sigma_r3/r4-like"/>
</dbReference>
<dbReference type="EMBL" id="JAUKWQ010000001">
    <property type="protein sequence ID" value="MDO1581384.1"/>
    <property type="molecule type" value="Genomic_DNA"/>
</dbReference>
<protein>
    <submittedName>
        <fullName evidence="9">RNA polymerase sigma factor</fullName>
    </submittedName>
</protein>
<dbReference type="PANTHER" id="PTHR43133:SF8">
    <property type="entry name" value="RNA POLYMERASE SIGMA FACTOR HI_1459-RELATED"/>
    <property type="match status" value="1"/>
</dbReference>
<dbReference type="RefSeq" id="WP_302075495.1">
    <property type="nucleotide sequence ID" value="NZ_JAUKWQ010000001.1"/>
</dbReference>
<accession>A0ABT8SSM5</accession>
<dbReference type="NCBIfam" id="NF004113">
    <property type="entry name" value="PRK05602.1"/>
    <property type="match status" value="1"/>
</dbReference>
<dbReference type="CDD" id="cd06171">
    <property type="entry name" value="Sigma70_r4"/>
    <property type="match status" value="1"/>
</dbReference>
<dbReference type="Pfam" id="PF08281">
    <property type="entry name" value="Sigma70_r4_2"/>
    <property type="match status" value="1"/>
</dbReference>
<organism evidence="9 10">
    <name type="scientific">Rhizobium oryzicola</name>
    <dbReference type="NCBI Taxonomy" id="1232668"/>
    <lineage>
        <taxon>Bacteria</taxon>
        <taxon>Pseudomonadati</taxon>
        <taxon>Pseudomonadota</taxon>
        <taxon>Alphaproteobacteria</taxon>
        <taxon>Hyphomicrobiales</taxon>
        <taxon>Rhizobiaceae</taxon>
        <taxon>Rhizobium/Agrobacterium group</taxon>
        <taxon>Rhizobium</taxon>
    </lineage>
</organism>
<evidence type="ECO:0000259" key="7">
    <source>
        <dbReference type="Pfam" id="PF04542"/>
    </source>
</evidence>
<evidence type="ECO:0000313" key="9">
    <source>
        <dbReference type="EMBL" id="MDO1581384.1"/>
    </source>
</evidence>
<dbReference type="Gene3D" id="1.10.1740.10">
    <property type="match status" value="1"/>
</dbReference>
<feature type="domain" description="RNA polymerase sigma-70 region 2" evidence="7">
    <location>
        <begin position="51"/>
        <end position="117"/>
    </location>
</feature>
<dbReference type="InterPro" id="IPR014284">
    <property type="entry name" value="RNA_pol_sigma-70_dom"/>
</dbReference>
<evidence type="ECO:0000256" key="4">
    <source>
        <dbReference type="ARBA" id="ARBA00023125"/>
    </source>
</evidence>
<dbReference type="InterPro" id="IPR013249">
    <property type="entry name" value="RNA_pol_sigma70_r4_t2"/>
</dbReference>
<keyword evidence="5" id="KW-0804">Transcription</keyword>
<dbReference type="PANTHER" id="PTHR43133">
    <property type="entry name" value="RNA POLYMERASE ECF-TYPE SIGMA FACTO"/>
    <property type="match status" value="1"/>
</dbReference>
<dbReference type="Proteomes" id="UP001169006">
    <property type="component" value="Unassembled WGS sequence"/>
</dbReference>